<protein>
    <submittedName>
        <fullName evidence="1">Uncharacterized protein</fullName>
    </submittedName>
</protein>
<evidence type="ECO:0000313" key="2">
    <source>
        <dbReference type="Proteomes" id="UP000824890"/>
    </source>
</evidence>
<evidence type="ECO:0000313" key="1">
    <source>
        <dbReference type="EMBL" id="KAH0875556.1"/>
    </source>
</evidence>
<organism evidence="1 2">
    <name type="scientific">Brassica napus</name>
    <name type="common">Rape</name>
    <dbReference type="NCBI Taxonomy" id="3708"/>
    <lineage>
        <taxon>Eukaryota</taxon>
        <taxon>Viridiplantae</taxon>
        <taxon>Streptophyta</taxon>
        <taxon>Embryophyta</taxon>
        <taxon>Tracheophyta</taxon>
        <taxon>Spermatophyta</taxon>
        <taxon>Magnoliopsida</taxon>
        <taxon>eudicotyledons</taxon>
        <taxon>Gunneridae</taxon>
        <taxon>Pentapetalae</taxon>
        <taxon>rosids</taxon>
        <taxon>malvids</taxon>
        <taxon>Brassicales</taxon>
        <taxon>Brassicaceae</taxon>
        <taxon>Brassiceae</taxon>
        <taxon>Brassica</taxon>
    </lineage>
</organism>
<accession>A0ABQ7Z5Y8</accession>
<dbReference type="EMBL" id="JAGKQM010000016">
    <property type="protein sequence ID" value="KAH0875556.1"/>
    <property type="molecule type" value="Genomic_DNA"/>
</dbReference>
<proteinExistence type="predicted"/>
<gene>
    <name evidence="1" type="ORF">HID58_072918</name>
</gene>
<dbReference type="Proteomes" id="UP000824890">
    <property type="component" value="Unassembled WGS sequence"/>
</dbReference>
<comment type="caution">
    <text evidence="1">The sequence shown here is derived from an EMBL/GenBank/DDBJ whole genome shotgun (WGS) entry which is preliminary data.</text>
</comment>
<keyword evidence="2" id="KW-1185">Reference proteome</keyword>
<reference evidence="1 2" key="1">
    <citation type="submission" date="2021-05" db="EMBL/GenBank/DDBJ databases">
        <title>Genome Assembly of Synthetic Allotetraploid Brassica napus Reveals Homoeologous Exchanges between Subgenomes.</title>
        <authorList>
            <person name="Davis J.T."/>
        </authorList>
    </citation>
    <scope>NUCLEOTIDE SEQUENCE [LARGE SCALE GENOMIC DNA]</scope>
    <source>
        <strain evidence="2">cv. Da-Ae</strain>
        <tissue evidence="1">Seedling</tissue>
    </source>
</reference>
<name>A0ABQ7Z5Y8_BRANA</name>
<sequence>MASRSTSRWQDIYALLSDSLLPKLELYLLRYSFQATLYSLTKLETVSKQNTIIAEFVRSEAETAVAETNGDDDDDDDDYERMSVVGTCWTYMQGVEDLDGSEEEEEEEE</sequence>